<reference evidence="1 2" key="1">
    <citation type="journal article" date="2012" name="Science">
        <title>The Paleozoic origin of enzymatic lignin decomposition reconstructed from 31 fungal genomes.</title>
        <authorList>
            <person name="Floudas D."/>
            <person name="Binder M."/>
            <person name="Riley R."/>
            <person name="Barry K."/>
            <person name="Blanchette R.A."/>
            <person name="Henrissat B."/>
            <person name="Martinez A.T."/>
            <person name="Otillar R."/>
            <person name="Spatafora J.W."/>
            <person name="Yadav J.S."/>
            <person name="Aerts A."/>
            <person name="Benoit I."/>
            <person name="Boyd A."/>
            <person name="Carlson A."/>
            <person name="Copeland A."/>
            <person name="Coutinho P.M."/>
            <person name="de Vries R.P."/>
            <person name="Ferreira P."/>
            <person name="Findley K."/>
            <person name="Foster B."/>
            <person name="Gaskell J."/>
            <person name="Glotzer D."/>
            <person name="Gorecki P."/>
            <person name="Heitman J."/>
            <person name="Hesse C."/>
            <person name="Hori C."/>
            <person name="Igarashi K."/>
            <person name="Jurgens J.A."/>
            <person name="Kallen N."/>
            <person name="Kersten P."/>
            <person name="Kohler A."/>
            <person name="Kuees U."/>
            <person name="Kumar T.K.A."/>
            <person name="Kuo A."/>
            <person name="LaButti K."/>
            <person name="Larrondo L.F."/>
            <person name="Lindquist E."/>
            <person name="Ling A."/>
            <person name="Lombard V."/>
            <person name="Lucas S."/>
            <person name="Lundell T."/>
            <person name="Martin R."/>
            <person name="McLaughlin D.J."/>
            <person name="Morgenstern I."/>
            <person name="Morin E."/>
            <person name="Murat C."/>
            <person name="Nagy L.G."/>
            <person name="Nolan M."/>
            <person name="Ohm R.A."/>
            <person name="Patyshakuliyeva A."/>
            <person name="Rokas A."/>
            <person name="Ruiz-Duenas F.J."/>
            <person name="Sabat G."/>
            <person name="Salamov A."/>
            <person name="Samejima M."/>
            <person name="Schmutz J."/>
            <person name="Slot J.C."/>
            <person name="St John F."/>
            <person name="Stenlid J."/>
            <person name="Sun H."/>
            <person name="Sun S."/>
            <person name="Syed K."/>
            <person name="Tsang A."/>
            <person name="Wiebenga A."/>
            <person name="Young D."/>
            <person name="Pisabarro A."/>
            <person name="Eastwood D.C."/>
            <person name="Martin F."/>
            <person name="Cullen D."/>
            <person name="Grigoriev I.V."/>
            <person name="Hibbett D.S."/>
        </authorList>
    </citation>
    <scope>NUCLEOTIDE SEQUENCE</scope>
    <source>
        <strain evidence="2">FP-58527</strain>
    </source>
</reference>
<dbReference type="eggNOG" id="ENOG502SCMR">
    <property type="taxonomic scope" value="Eukaryota"/>
</dbReference>
<sequence>MAIGRLVHYAVDAVLLSTVVAGVRRSAGFKPDTETLITDPTIRSIADRYFGIGETIFDMIQASAVNSEYFKKDSRR</sequence>
<dbReference type="HOGENOM" id="CLU_151392_1_1_1"/>
<accession>S8FJ01</accession>
<dbReference type="OrthoDB" id="16824at2759"/>
<evidence type="ECO:0000313" key="1">
    <source>
        <dbReference type="EMBL" id="EPT01406.1"/>
    </source>
</evidence>
<dbReference type="AlphaFoldDB" id="S8FJ01"/>
<proteinExistence type="predicted"/>
<name>S8FJ01_FOMSC</name>
<evidence type="ECO:0008006" key="3">
    <source>
        <dbReference type="Google" id="ProtNLM"/>
    </source>
</evidence>
<dbReference type="GO" id="GO:0005737">
    <property type="term" value="C:cytoplasm"/>
    <property type="evidence" value="ECO:0007669"/>
    <property type="project" value="TreeGrafter"/>
</dbReference>
<dbReference type="PANTHER" id="PTHR28075:SF3">
    <property type="entry name" value="DUF1748-DOMAIN-CONTAINING PROTEIN"/>
    <property type="match status" value="1"/>
</dbReference>
<dbReference type="InterPro" id="IPR013726">
    <property type="entry name" value="Mitofissin"/>
</dbReference>
<dbReference type="InParanoid" id="S8FJ01"/>
<dbReference type="EMBL" id="KE504142">
    <property type="protein sequence ID" value="EPT01406.1"/>
    <property type="molecule type" value="Genomic_DNA"/>
</dbReference>
<protein>
    <recommendedName>
        <fullName evidence="3">DUF1748-domain-containing protein</fullName>
    </recommendedName>
</protein>
<dbReference type="STRING" id="743788.S8FJ01"/>
<dbReference type="Pfam" id="PF08520">
    <property type="entry name" value="Mitofissin"/>
    <property type="match status" value="1"/>
</dbReference>
<gene>
    <name evidence="1" type="ORF">FOMPIDRAFT_67799</name>
</gene>
<dbReference type="PANTHER" id="PTHR28075">
    <property type="entry name" value="CHROMOSOME 16, WHOLE GENOME SHOTGUN SEQUENCE"/>
    <property type="match status" value="1"/>
</dbReference>
<keyword evidence="2" id="KW-1185">Reference proteome</keyword>
<organism evidence="1 2">
    <name type="scientific">Fomitopsis schrenkii</name>
    <name type="common">Brown rot fungus</name>
    <dbReference type="NCBI Taxonomy" id="2126942"/>
    <lineage>
        <taxon>Eukaryota</taxon>
        <taxon>Fungi</taxon>
        <taxon>Dikarya</taxon>
        <taxon>Basidiomycota</taxon>
        <taxon>Agaricomycotina</taxon>
        <taxon>Agaricomycetes</taxon>
        <taxon>Polyporales</taxon>
        <taxon>Fomitopsis</taxon>
    </lineage>
</organism>
<dbReference type="Proteomes" id="UP000015241">
    <property type="component" value="Unassembled WGS sequence"/>
</dbReference>
<evidence type="ECO:0000313" key="2">
    <source>
        <dbReference type="Proteomes" id="UP000015241"/>
    </source>
</evidence>